<proteinExistence type="predicted"/>
<organism evidence="2 3">
    <name type="scientific">Bifidobacterium avesanii</name>
    <dbReference type="NCBI Taxonomy" id="1798157"/>
    <lineage>
        <taxon>Bacteria</taxon>
        <taxon>Bacillati</taxon>
        <taxon>Actinomycetota</taxon>
        <taxon>Actinomycetes</taxon>
        <taxon>Bifidobacteriales</taxon>
        <taxon>Bifidobacteriaceae</taxon>
        <taxon>Bifidobacterium</taxon>
    </lineage>
</organism>
<dbReference type="OrthoDB" id="3830613at2"/>
<feature type="region of interest" description="Disordered" evidence="1">
    <location>
        <begin position="1"/>
        <end position="25"/>
    </location>
</feature>
<name>A0A7K3TKS9_9BIFI</name>
<dbReference type="Proteomes" id="UP000469763">
    <property type="component" value="Unassembled WGS sequence"/>
</dbReference>
<gene>
    <name evidence="2" type="ORF">GFD22_09615</name>
</gene>
<reference evidence="2 3" key="1">
    <citation type="submission" date="2019-10" db="EMBL/GenBank/DDBJ databases">
        <title>Bifidobacterium from non-human primates.</title>
        <authorList>
            <person name="Modesto M."/>
        </authorList>
    </citation>
    <scope>NUCLEOTIDE SEQUENCE [LARGE SCALE GENOMIC DNA]</scope>
    <source>
        <strain evidence="2 3">TREC</strain>
    </source>
</reference>
<accession>A0A7K3TKS9</accession>
<dbReference type="EMBL" id="WHZY01000019">
    <property type="protein sequence ID" value="NEG79220.1"/>
    <property type="molecule type" value="Genomic_DNA"/>
</dbReference>
<comment type="caution">
    <text evidence="2">The sequence shown here is derived from an EMBL/GenBank/DDBJ whole genome shotgun (WGS) entry which is preliminary data.</text>
</comment>
<evidence type="ECO:0000256" key="1">
    <source>
        <dbReference type="SAM" id="MobiDB-lite"/>
    </source>
</evidence>
<evidence type="ECO:0000313" key="3">
    <source>
        <dbReference type="Proteomes" id="UP000469763"/>
    </source>
</evidence>
<evidence type="ECO:0000313" key="2">
    <source>
        <dbReference type="EMBL" id="NEG79220.1"/>
    </source>
</evidence>
<protein>
    <submittedName>
        <fullName evidence="2">Uncharacterized protein</fullName>
    </submittedName>
</protein>
<sequence length="162" mass="16775">MPDDSADTHDAASGSAAHGVSPEERCETERYWSADRLAPWTVNANGGSGELPRVEDPLAGEHGDVALADGPLRNERAQRMSSYAVVSDTALRVYFMGGSCEAYRIETEEDAAQVRLRLVSGVADGSEVDGGGGCAAVASYASALVTLHGPIGGRPVIDAAAE</sequence>
<feature type="compositionally biased region" description="Basic and acidic residues" evidence="1">
    <location>
        <begin position="1"/>
        <end position="10"/>
    </location>
</feature>
<dbReference type="RefSeq" id="WP_152351074.1">
    <property type="nucleotide sequence ID" value="NZ_WBSN01000022.1"/>
</dbReference>
<dbReference type="AlphaFoldDB" id="A0A7K3TKS9"/>
<keyword evidence="3" id="KW-1185">Reference proteome</keyword>